<evidence type="ECO:0000313" key="14">
    <source>
        <dbReference type="EMBL" id="QIE57713.1"/>
    </source>
</evidence>
<dbReference type="Pfam" id="PF08546">
    <property type="entry name" value="ApbA_C"/>
    <property type="match status" value="1"/>
</dbReference>
<evidence type="ECO:0000259" key="12">
    <source>
        <dbReference type="Pfam" id="PF02558"/>
    </source>
</evidence>
<organism evidence="14 15">
    <name type="scientific">Pikeienuella piscinae</name>
    <dbReference type="NCBI Taxonomy" id="2748098"/>
    <lineage>
        <taxon>Bacteria</taxon>
        <taxon>Pseudomonadati</taxon>
        <taxon>Pseudomonadota</taxon>
        <taxon>Alphaproteobacteria</taxon>
        <taxon>Rhodobacterales</taxon>
        <taxon>Paracoccaceae</taxon>
        <taxon>Pikeienuella</taxon>
    </lineage>
</organism>
<comment type="similarity">
    <text evidence="3 11">Belongs to the ketopantoate reductase family.</text>
</comment>
<dbReference type="InterPro" id="IPR013752">
    <property type="entry name" value="KPA_reductase"/>
</dbReference>
<evidence type="ECO:0000256" key="4">
    <source>
        <dbReference type="ARBA" id="ARBA00013014"/>
    </source>
</evidence>
<evidence type="ECO:0000313" key="15">
    <source>
        <dbReference type="Proteomes" id="UP000503336"/>
    </source>
</evidence>
<keyword evidence="7 11" id="KW-0521">NADP</keyword>
<dbReference type="InterPro" id="IPR051402">
    <property type="entry name" value="KPR-Related"/>
</dbReference>
<dbReference type="InterPro" id="IPR013332">
    <property type="entry name" value="KPR_N"/>
</dbReference>
<comment type="pathway">
    <text evidence="2 11">Cofactor biosynthesis; (R)-pantothenate biosynthesis; (R)-pantoate from 3-methyl-2-oxobutanoate: step 2/2.</text>
</comment>
<gene>
    <name evidence="14" type="ORF">G5B40_02115</name>
</gene>
<dbReference type="Proteomes" id="UP000503336">
    <property type="component" value="Chromosome"/>
</dbReference>
<dbReference type="GO" id="GO:0008677">
    <property type="term" value="F:2-dehydropantoate 2-reductase activity"/>
    <property type="evidence" value="ECO:0007669"/>
    <property type="project" value="UniProtKB-EC"/>
</dbReference>
<dbReference type="FunFam" id="1.10.1040.10:FF:000017">
    <property type="entry name" value="2-dehydropantoate 2-reductase"/>
    <property type="match status" value="1"/>
</dbReference>
<comment type="catalytic activity">
    <reaction evidence="10 11">
        <text>(R)-pantoate + NADP(+) = 2-dehydropantoate + NADPH + H(+)</text>
        <dbReference type="Rhea" id="RHEA:16233"/>
        <dbReference type="ChEBI" id="CHEBI:11561"/>
        <dbReference type="ChEBI" id="CHEBI:15378"/>
        <dbReference type="ChEBI" id="CHEBI:15980"/>
        <dbReference type="ChEBI" id="CHEBI:57783"/>
        <dbReference type="ChEBI" id="CHEBI:58349"/>
        <dbReference type="EC" id="1.1.1.169"/>
    </reaction>
</comment>
<proteinExistence type="inferred from homology"/>
<keyword evidence="8 11" id="KW-0560">Oxidoreductase</keyword>
<dbReference type="SUPFAM" id="SSF51735">
    <property type="entry name" value="NAD(P)-binding Rossmann-fold domains"/>
    <property type="match status" value="1"/>
</dbReference>
<accession>A0A7M3T6T2</accession>
<dbReference type="AlphaFoldDB" id="A0A7M3T6T2"/>
<evidence type="ECO:0000256" key="2">
    <source>
        <dbReference type="ARBA" id="ARBA00004994"/>
    </source>
</evidence>
<protein>
    <recommendedName>
        <fullName evidence="5 11">2-dehydropantoate 2-reductase</fullName>
        <ecNumber evidence="4 11">1.1.1.169</ecNumber>
    </recommendedName>
    <alternativeName>
        <fullName evidence="9 11">Ketopantoate reductase</fullName>
    </alternativeName>
</protein>
<sequence length="310" mass="33041">MKILMLGAGGVGGYFGGRLVQAGADVTFLVREGRAAQLRGGLRIESPNGDATIPVKVITADAPKAEFDVIILSCKAYGLTGALEAIAPFVREGVAILPLLNGFGHLKQIEARFPDAIVWGGIAGVAASLTEDGVVRQMLAFQTIGAGVRAGRSDGQATLESLVAALKRAGIDAAVSDNVERAMWEKWCFLATLAASTCLMRAPIGEILATDHGETLITGLFEECNRTASAEGWTPAPKPTQDYRDKLLERGSNFTASMMRDMESGHATEADHIIGDMIARARRHGLETPLLQVAYSRLQIHETRRRASGD</sequence>
<evidence type="ECO:0000256" key="11">
    <source>
        <dbReference type="RuleBase" id="RU362068"/>
    </source>
</evidence>
<dbReference type="Gene3D" id="1.10.1040.10">
    <property type="entry name" value="N-(1-d-carboxylethyl)-l-norvaline Dehydrogenase, domain 2"/>
    <property type="match status" value="1"/>
</dbReference>
<evidence type="ECO:0000256" key="8">
    <source>
        <dbReference type="ARBA" id="ARBA00023002"/>
    </source>
</evidence>
<reference evidence="14 15" key="1">
    <citation type="submission" date="2020-02" db="EMBL/GenBank/DDBJ databases">
        <title>complete genome sequence of Rhodobacteraceae bacterium.</title>
        <authorList>
            <person name="Park J."/>
            <person name="Kim Y.-S."/>
            <person name="Kim K.-H."/>
        </authorList>
    </citation>
    <scope>NUCLEOTIDE SEQUENCE [LARGE SCALE GENOMIC DNA]</scope>
    <source>
        <strain evidence="14 15">RR4-56</strain>
    </source>
</reference>
<dbReference type="InterPro" id="IPR036291">
    <property type="entry name" value="NAD(P)-bd_dom_sf"/>
</dbReference>
<dbReference type="Pfam" id="PF02558">
    <property type="entry name" value="ApbA"/>
    <property type="match status" value="1"/>
</dbReference>
<dbReference type="EMBL" id="CP049056">
    <property type="protein sequence ID" value="QIE57713.1"/>
    <property type="molecule type" value="Genomic_DNA"/>
</dbReference>
<evidence type="ECO:0000256" key="6">
    <source>
        <dbReference type="ARBA" id="ARBA00022655"/>
    </source>
</evidence>
<evidence type="ECO:0000256" key="5">
    <source>
        <dbReference type="ARBA" id="ARBA00019465"/>
    </source>
</evidence>
<feature type="domain" description="Ketopantoate reductase N-terminal" evidence="12">
    <location>
        <begin position="3"/>
        <end position="138"/>
    </location>
</feature>
<evidence type="ECO:0000259" key="13">
    <source>
        <dbReference type="Pfam" id="PF08546"/>
    </source>
</evidence>
<evidence type="ECO:0000256" key="3">
    <source>
        <dbReference type="ARBA" id="ARBA00007870"/>
    </source>
</evidence>
<dbReference type="InterPro" id="IPR013328">
    <property type="entry name" value="6PGD_dom2"/>
</dbReference>
<evidence type="ECO:0000256" key="1">
    <source>
        <dbReference type="ARBA" id="ARBA00002919"/>
    </source>
</evidence>
<dbReference type="GO" id="GO:0015940">
    <property type="term" value="P:pantothenate biosynthetic process"/>
    <property type="evidence" value="ECO:0007669"/>
    <property type="project" value="UniProtKB-UniPathway"/>
</dbReference>
<dbReference type="SUPFAM" id="SSF48179">
    <property type="entry name" value="6-phosphogluconate dehydrogenase C-terminal domain-like"/>
    <property type="match status" value="1"/>
</dbReference>
<dbReference type="InterPro" id="IPR008927">
    <property type="entry name" value="6-PGluconate_DH-like_C_sf"/>
</dbReference>
<evidence type="ECO:0000256" key="7">
    <source>
        <dbReference type="ARBA" id="ARBA00022857"/>
    </source>
</evidence>
<dbReference type="PANTHER" id="PTHR21708:SF26">
    <property type="entry name" value="2-DEHYDROPANTOATE 2-REDUCTASE"/>
    <property type="match status" value="1"/>
</dbReference>
<comment type="function">
    <text evidence="1 11">Catalyzes the NADPH-dependent reduction of ketopantoate into pantoic acid.</text>
</comment>
<dbReference type="EC" id="1.1.1.169" evidence="4 11"/>
<dbReference type="Gene3D" id="3.40.50.720">
    <property type="entry name" value="NAD(P)-binding Rossmann-like Domain"/>
    <property type="match status" value="1"/>
</dbReference>
<dbReference type="KEGG" id="hdh:G5B40_02115"/>
<feature type="domain" description="Ketopantoate reductase C-terminal" evidence="13">
    <location>
        <begin position="178"/>
        <end position="299"/>
    </location>
</feature>
<keyword evidence="6 11" id="KW-0566">Pantothenate biosynthesis</keyword>
<dbReference type="PANTHER" id="PTHR21708">
    <property type="entry name" value="PROBABLE 2-DEHYDROPANTOATE 2-REDUCTASE"/>
    <property type="match status" value="1"/>
</dbReference>
<evidence type="ECO:0000256" key="10">
    <source>
        <dbReference type="ARBA" id="ARBA00048793"/>
    </source>
</evidence>
<name>A0A7M3T6T2_9RHOB</name>
<dbReference type="UniPathway" id="UPA00028">
    <property type="reaction ID" value="UER00004"/>
</dbReference>
<dbReference type="GO" id="GO:0005737">
    <property type="term" value="C:cytoplasm"/>
    <property type="evidence" value="ECO:0007669"/>
    <property type="project" value="TreeGrafter"/>
</dbReference>
<dbReference type="InterPro" id="IPR003710">
    <property type="entry name" value="ApbA"/>
</dbReference>
<dbReference type="NCBIfam" id="TIGR00745">
    <property type="entry name" value="apbA_panE"/>
    <property type="match status" value="1"/>
</dbReference>
<dbReference type="FunFam" id="3.40.50.720:FF:000307">
    <property type="entry name" value="2-dehydropantoate 2-reductase"/>
    <property type="match status" value="1"/>
</dbReference>
<keyword evidence="15" id="KW-1185">Reference proteome</keyword>
<evidence type="ECO:0000256" key="9">
    <source>
        <dbReference type="ARBA" id="ARBA00032024"/>
    </source>
</evidence>